<comment type="caution">
    <text evidence="2">The sequence shown here is derived from an EMBL/GenBank/DDBJ whole genome shotgun (WGS) entry which is preliminary data.</text>
</comment>
<name>A0A934V755_9PSEU</name>
<evidence type="ECO:0000313" key="2">
    <source>
        <dbReference type="EMBL" id="MBK1786895.1"/>
    </source>
</evidence>
<sequence length="231" mass="25460">MKWFRRKGADAADPPDPRTPWPDEPVPEDPAAAAAEFWRKWDELLPEVSSALGENEPHRVETMLLDAVARVHPGLQFSLERGHRSIYALVLSGQEDPALRPYTDAWKAAAPPDDALWEYHDSVPPVPDPEKVTVNLGEHRIALADVRVVAQVDEAEHVVDIAVHHPAMAELAEPARKAMTFLPLDATLGERLAAERLRRVETAITKPEGTIGLVELRELVRGLDDIVGGSA</sequence>
<dbReference type="Proteomes" id="UP000635245">
    <property type="component" value="Unassembled WGS sequence"/>
</dbReference>
<reference evidence="2" key="1">
    <citation type="submission" date="2020-12" db="EMBL/GenBank/DDBJ databases">
        <title>Prauserella sp. ASG 168, a novel actinomycete isolated from cave rock.</title>
        <authorList>
            <person name="Suriyachadkun C."/>
        </authorList>
    </citation>
    <scope>NUCLEOTIDE SEQUENCE</scope>
    <source>
        <strain evidence="2">ASG 168</strain>
    </source>
</reference>
<evidence type="ECO:0000313" key="3">
    <source>
        <dbReference type="Proteomes" id="UP000635245"/>
    </source>
</evidence>
<protein>
    <submittedName>
        <fullName evidence="2">Uncharacterized protein</fullName>
    </submittedName>
</protein>
<keyword evidence="3" id="KW-1185">Reference proteome</keyword>
<organism evidence="2 3">
    <name type="scientific">Prauserella cavernicola</name>
    <dbReference type="NCBI Taxonomy" id="2800127"/>
    <lineage>
        <taxon>Bacteria</taxon>
        <taxon>Bacillati</taxon>
        <taxon>Actinomycetota</taxon>
        <taxon>Actinomycetes</taxon>
        <taxon>Pseudonocardiales</taxon>
        <taxon>Pseudonocardiaceae</taxon>
        <taxon>Prauserella</taxon>
    </lineage>
</organism>
<gene>
    <name evidence="2" type="ORF">JHE00_21440</name>
</gene>
<dbReference type="EMBL" id="JAENJH010000005">
    <property type="protein sequence ID" value="MBK1786895.1"/>
    <property type="molecule type" value="Genomic_DNA"/>
</dbReference>
<evidence type="ECO:0000256" key="1">
    <source>
        <dbReference type="SAM" id="MobiDB-lite"/>
    </source>
</evidence>
<dbReference type="RefSeq" id="WP_200320889.1">
    <property type="nucleotide sequence ID" value="NZ_JAENJH010000005.1"/>
</dbReference>
<accession>A0A934V755</accession>
<feature type="region of interest" description="Disordered" evidence="1">
    <location>
        <begin position="1"/>
        <end position="30"/>
    </location>
</feature>
<proteinExistence type="predicted"/>
<dbReference type="AlphaFoldDB" id="A0A934V755"/>